<dbReference type="GO" id="GO:0003677">
    <property type="term" value="F:DNA binding"/>
    <property type="evidence" value="ECO:0007669"/>
    <property type="project" value="InterPro"/>
</dbReference>
<protein>
    <submittedName>
        <fullName evidence="2">Zinc finger bed domain-containing protein ricesleeper</fullName>
    </submittedName>
</protein>
<evidence type="ECO:0000259" key="1">
    <source>
        <dbReference type="Pfam" id="PF14372"/>
    </source>
</evidence>
<dbReference type="SUPFAM" id="SSF53098">
    <property type="entry name" value="Ribonuclease H-like"/>
    <property type="match status" value="2"/>
</dbReference>
<evidence type="ECO:0000313" key="2">
    <source>
        <dbReference type="EMBL" id="KAF5203673.1"/>
    </source>
</evidence>
<name>A0A7J6X2V5_THATH</name>
<dbReference type="EMBL" id="JABWDY010006446">
    <property type="protein sequence ID" value="KAF5203673.1"/>
    <property type="molecule type" value="Genomic_DNA"/>
</dbReference>
<dbReference type="InterPro" id="IPR025525">
    <property type="entry name" value="hAT-like_transposase_RNase-H"/>
</dbReference>
<dbReference type="AlphaFoldDB" id="A0A7J6X2V5"/>
<sequence>MSKIELLLDLAIYKYGWDPRHHESYGRGLHDTEPYRSILANNIINGKISLKMLEQEDYLRFLKHKVPELKMLSIDDIKSDYLTRKTELLRVSDFKKKRTMKEMLARAGTGKFCLMVDTWKSEQPGLENVRILVKYIAREEYGQKSWKLEELMLSLRQLQSPLNDDDLTEAILLCLSEWDIEDKISTITFMNSSCYDSVAARVRNHLNKKKALPLDGKLFHVCCSKGILNSMVQLAMNEVYDVVNELPKDRFGSFELEEWDSAYQMLEQALRHSELYLRSHYKDVLTKGESKKVEGTFSLIKLIKNLADTCSPKKTYPTTCFHILLVFRKQLVKESTSSDKFVSELANKMLLLFNRFWDDMFMIMAMVMVIDPHFKLKYLEFFFSKYSDSDAKTSVELVRDAMSDLYSEYMSDEQLKKANVPCDEPSAEQVEKANDPCDEELFDDSNVSDSWLDEYFEATIPPEPKSYLSDYFDKDLLIQPSLSYDVLSWWKYGEHDPTLSRMACDILAIGIYDFKQGTEEKDWLNRNDMEIYISKLAELIYLDCLPFVKDENFLALVDPDFKMVKMENVKTQILETYKRWKENVKKFLVGDDDYFAKWSGRDEKEKSPNRISLAIDKWRSTQGREFLCVTAHFIDCGWKFKKLILSFFEVSVPMTVDNVTEKILRCISSWGIGEKILSITLRNSFIYEETSLRLQNCLREKIKLPFDGMFFRVHCCSDIFNEIAQQGLNEISEIIDKFHEVTPDNSLQNLQNDRQWDVTYLLLRKAIETRKTCSTSGVADTEILSIDEWKKVEGICRLLKGIYDVESILSRTKQTTANDYFHYVCVVRAVLTQQSIGSDIFVSTIAKKMLERLDKYWKDMFMVLAIASFLDPMFRMKYLEYVLPKCADIDSSTLVTQVHEAVSCLYTEYKVTDVKPTPAANLRENNFPYCHINNGDKLNDALLKEYHDFVESQNTRD</sequence>
<reference evidence="2 3" key="1">
    <citation type="submission" date="2020-06" db="EMBL/GenBank/DDBJ databases">
        <title>Transcriptomic and genomic resources for Thalictrum thalictroides and T. hernandezii: Facilitating candidate gene discovery in an emerging model plant lineage.</title>
        <authorList>
            <person name="Arias T."/>
            <person name="Riano-Pachon D.M."/>
            <person name="Di Stilio V.S."/>
        </authorList>
    </citation>
    <scope>NUCLEOTIDE SEQUENCE [LARGE SCALE GENOMIC DNA]</scope>
    <source>
        <strain evidence="3">cv. WT478/WT964</strain>
        <tissue evidence="2">Leaves</tissue>
    </source>
</reference>
<feature type="domain" description="hAT-like transposase RNase-H fold" evidence="1">
    <location>
        <begin position="810"/>
        <end position="909"/>
    </location>
</feature>
<dbReference type="InterPro" id="IPR012337">
    <property type="entry name" value="RNaseH-like_sf"/>
</dbReference>
<dbReference type="Pfam" id="PF14372">
    <property type="entry name" value="hAT-like_RNase-H"/>
    <property type="match status" value="2"/>
</dbReference>
<comment type="caution">
    <text evidence="2">The sequence shown here is derived from an EMBL/GenBank/DDBJ whole genome shotgun (WGS) entry which is preliminary data.</text>
</comment>
<evidence type="ECO:0000313" key="3">
    <source>
        <dbReference type="Proteomes" id="UP000554482"/>
    </source>
</evidence>
<dbReference type="Proteomes" id="UP000554482">
    <property type="component" value="Unassembled WGS sequence"/>
</dbReference>
<proteinExistence type="predicted"/>
<dbReference type="PANTHER" id="PTHR23272">
    <property type="entry name" value="BED FINGER-RELATED"/>
    <property type="match status" value="1"/>
</dbReference>
<keyword evidence="3" id="KW-1185">Reference proteome</keyword>
<dbReference type="OrthoDB" id="1607513at2759"/>
<accession>A0A7J6X2V5</accession>
<feature type="domain" description="hAT-like transposase RNase-H fold" evidence="1">
    <location>
        <begin position="315"/>
        <end position="409"/>
    </location>
</feature>
<gene>
    <name evidence="2" type="ORF">FRX31_006740</name>
</gene>
<organism evidence="2 3">
    <name type="scientific">Thalictrum thalictroides</name>
    <name type="common">Rue-anemone</name>
    <name type="synonym">Anemone thalictroides</name>
    <dbReference type="NCBI Taxonomy" id="46969"/>
    <lineage>
        <taxon>Eukaryota</taxon>
        <taxon>Viridiplantae</taxon>
        <taxon>Streptophyta</taxon>
        <taxon>Embryophyta</taxon>
        <taxon>Tracheophyta</taxon>
        <taxon>Spermatophyta</taxon>
        <taxon>Magnoliopsida</taxon>
        <taxon>Ranunculales</taxon>
        <taxon>Ranunculaceae</taxon>
        <taxon>Thalictroideae</taxon>
        <taxon>Thalictrum</taxon>
    </lineage>
</organism>